<evidence type="ECO:0000313" key="2">
    <source>
        <dbReference type="Proteomes" id="UP000073492"/>
    </source>
</evidence>
<accession>A0A139IKL1</accession>
<dbReference type="Proteomes" id="UP000073492">
    <property type="component" value="Unassembled WGS sequence"/>
</dbReference>
<protein>
    <submittedName>
        <fullName evidence="1">Uncharacterized protein</fullName>
    </submittedName>
</protein>
<organism evidence="1 2">
    <name type="scientific">Pseudocercospora musae</name>
    <dbReference type="NCBI Taxonomy" id="113226"/>
    <lineage>
        <taxon>Eukaryota</taxon>
        <taxon>Fungi</taxon>
        <taxon>Dikarya</taxon>
        <taxon>Ascomycota</taxon>
        <taxon>Pezizomycotina</taxon>
        <taxon>Dothideomycetes</taxon>
        <taxon>Dothideomycetidae</taxon>
        <taxon>Mycosphaerellales</taxon>
        <taxon>Mycosphaerellaceae</taxon>
        <taxon>Pseudocercospora</taxon>
    </lineage>
</organism>
<keyword evidence="2" id="KW-1185">Reference proteome</keyword>
<dbReference type="EMBL" id="LFZO01000061">
    <property type="protein sequence ID" value="KXT15327.1"/>
    <property type="molecule type" value="Genomic_DNA"/>
</dbReference>
<proteinExistence type="predicted"/>
<dbReference type="AlphaFoldDB" id="A0A139IKL1"/>
<evidence type="ECO:0000313" key="1">
    <source>
        <dbReference type="EMBL" id="KXT15327.1"/>
    </source>
</evidence>
<name>A0A139IKL1_9PEZI</name>
<comment type="caution">
    <text evidence="1">The sequence shown here is derived from an EMBL/GenBank/DDBJ whole genome shotgun (WGS) entry which is preliminary data.</text>
</comment>
<reference evidence="1 2" key="1">
    <citation type="submission" date="2015-07" db="EMBL/GenBank/DDBJ databases">
        <title>Comparative genomics of the Sigatoka disease complex on banana suggests a link between parallel evolutionary changes in Pseudocercospora fijiensis and Pseudocercospora eumusae and increased virulence on the banana host.</title>
        <authorList>
            <person name="Chang T.-C."/>
            <person name="Salvucci A."/>
            <person name="Crous P.W."/>
            <person name="Stergiopoulos I."/>
        </authorList>
    </citation>
    <scope>NUCLEOTIDE SEQUENCE [LARGE SCALE GENOMIC DNA]</scope>
    <source>
        <strain evidence="1 2">CBS 116634</strain>
    </source>
</reference>
<gene>
    <name evidence="1" type="ORF">AC579_2827</name>
</gene>
<sequence>MCRGGARVRYRRGESAGGVLAAVWTVLQRSDELAMRRSAHDTSWTFYTSIETMASSTDWFLFPDTAMGKKWSEDTDWLLRKA</sequence>